<protein>
    <submittedName>
        <fullName evidence="2">Dioxygenase</fullName>
    </submittedName>
</protein>
<dbReference type="InterPro" id="IPR037523">
    <property type="entry name" value="VOC_core"/>
</dbReference>
<evidence type="ECO:0000259" key="1">
    <source>
        <dbReference type="PROSITE" id="PS51819"/>
    </source>
</evidence>
<dbReference type="PROSITE" id="PS51819">
    <property type="entry name" value="VOC"/>
    <property type="match status" value="1"/>
</dbReference>
<evidence type="ECO:0000313" key="3">
    <source>
        <dbReference type="Proteomes" id="UP001152766"/>
    </source>
</evidence>
<reference evidence="2" key="1">
    <citation type="submission" date="2019-02" db="EMBL/GenBank/DDBJ databases">
        <title>Draft genome of the type strain Pelomonas aquatica CCUG 52575T.</title>
        <authorList>
            <person name="Gomila M."/>
            <person name="Lalucat J."/>
        </authorList>
    </citation>
    <scope>NUCLEOTIDE SEQUENCE</scope>
    <source>
        <strain evidence="2">CCUG 52575</strain>
    </source>
</reference>
<dbReference type="Proteomes" id="UP001152766">
    <property type="component" value="Unassembled WGS sequence"/>
</dbReference>
<keyword evidence="2" id="KW-0223">Dioxygenase</keyword>
<dbReference type="SUPFAM" id="SSF54593">
    <property type="entry name" value="Glyoxalase/Bleomycin resistance protein/Dihydroxybiphenyl dioxygenase"/>
    <property type="match status" value="1"/>
</dbReference>
<dbReference type="EMBL" id="SGUG01000024">
    <property type="protein sequence ID" value="MDG0863962.1"/>
    <property type="molecule type" value="Genomic_DNA"/>
</dbReference>
<dbReference type="Gene3D" id="3.10.180.10">
    <property type="entry name" value="2,3-Dihydroxybiphenyl 1,2-Dioxygenase, domain 1"/>
    <property type="match status" value="1"/>
</dbReference>
<accession>A0A9X4LI56</accession>
<dbReference type="InterPro" id="IPR004360">
    <property type="entry name" value="Glyas_Fos-R_dOase_dom"/>
</dbReference>
<feature type="domain" description="VOC" evidence="1">
    <location>
        <begin position="6"/>
        <end position="121"/>
    </location>
</feature>
<name>A0A9X4LI56_9BURK</name>
<sequence>MGAIQRMDHFTVVTDRLEETRVFYERLGLAVGPRPDFGIGGLWLYVGGHPVLHVIEVQQMPTPRRGALDHMAFMGGDAASTLGLLQQAGIAYRLVRLPRPYSTWQVFFQDPNGAEVEIDFDAAQAIPAALRVSPDPGQIRPS</sequence>
<dbReference type="GO" id="GO:0051213">
    <property type="term" value="F:dioxygenase activity"/>
    <property type="evidence" value="ECO:0007669"/>
    <property type="project" value="UniProtKB-KW"/>
</dbReference>
<proteinExistence type="predicted"/>
<evidence type="ECO:0000313" key="2">
    <source>
        <dbReference type="EMBL" id="MDG0863962.1"/>
    </source>
</evidence>
<organism evidence="2 3">
    <name type="scientific">Pelomonas aquatica</name>
    <dbReference type="NCBI Taxonomy" id="431058"/>
    <lineage>
        <taxon>Bacteria</taxon>
        <taxon>Pseudomonadati</taxon>
        <taxon>Pseudomonadota</taxon>
        <taxon>Betaproteobacteria</taxon>
        <taxon>Burkholderiales</taxon>
        <taxon>Sphaerotilaceae</taxon>
        <taxon>Roseateles</taxon>
    </lineage>
</organism>
<dbReference type="InterPro" id="IPR029068">
    <property type="entry name" value="Glyas_Bleomycin-R_OHBP_Dase"/>
</dbReference>
<dbReference type="AlphaFoldDB" id="A0A9X4LI56"/>
<keyword evidence="3" id="KW-1185">Reference proteome</keyword>
<comment type="caution">
    <text evidence="2">The sequence shown here is derived from an EMBL/GenBank/DDBJ whole genome shotgun (WGS) entry which is preliminary data.</text>
</comment>
<gene>
    <name evidence="2" type="ORF">EXJ73_15975</name>
</gene>
<keyword evidence="2" id="KW-0560">Oxidoreductase</keyword>
<dbReference type="Pfam" id="PF00903">
    <property type="entry name" value="Glyoxalase"/>
    <property type="match status" value="1"/>
</dbReference>